<dbReference type="GO" id="GO:0009736">
    <property type="term" value="P:cytokinin-activated signaling pathway"/>
    <property type="evidence" value="ECO:0007669"/>
    <property type="project" value="InterPro"/>
</dbReference>
<keyword evidence="1" id="KW-0902">Two-component regulatory system</keyword>
<proteinExistence type="predicted"/>
<dbReference type="PANTHER" id="PTHR43874">
    <property type="entry name" value="TWO-COMPONENT RESPONSE REGULATOR"/>
    <property type="match status" value="1"/>
</dbReference>
<feature type="region of interest" description="Disordered" evidence="3">
    <location>
        <begin position="154"/>
        <end position="200"/>
    </location>
</feature>
<dbReference type="SMART" id="SM00448">
    <property type="entry name" value="REC"/>
    <property type="match status" value="1"/>
</dbReference>
<dbReference type="EMBL" id="JABFUD020000002">
    <property type="protein sequence ID" value="KAI5083538.1"/>
    <property type="molecule type" value="Genomic_DNA"/>
</dbReference>
<evidence type="ECO:0000256" key="2">
    <source>
        <dbReference type="PROSITE-ProRule" id="PRU00169"/>
    </source>
</evidence>
<accession>A0A9D4VDG1</accession>
<dbReference type="OrthoDB" id="60033at2759"/>
<sequence>MARNEGSSACKSKSGSGSMPESLACYPAEVHLLAVDDSLINQKVIKKLLRISAYKVTAVDSRRRALEILGLSGEAFTSVSANAFDINLIITDYCMPGMSGYDLLKKVKESSVLKEILVVIMSSENVPNRIRCLDEGAEDFLLKPVKPTDVKRLRGHVQPQSTARCDDEPEVASSKRKSPSEGLQGQCSERRPRFSRAFMS</sequence>
<evidence type="ECO:0000259" key="4">
    <source>
        <dbReference type="PROSITE" id="PS50110"/>
    </source>
</evidence>
<feature type="domain" description="Response regulatory" evidence="4">
    <location>
        <begin position="31"/>
        <end position="158"/>
    </location>
</feature>
<evidence type="ECO:0000256" key="3">
    <source>
        <dbReference type="SAM" id="MobiDB-lite"/>
    </source>
</evidence>
<dbReference type="CDD" id="cd17581">
    <property type="entry name" value="REC_typeA_ARR"/>
    <property type="match status" value="1"/>
</dbReference>
<keyword evidence="2" id="KW-0597">Phosphoprotein</keyword>
<dbReference type="Proteomes" id="UP000886520">
    <property type="component" value="Chromosome 3"/>
</dbReference>
<evidence type="ECO:0000256" key="1">
    <source>
        <dbReference type="ARBA" id="ARBA00023012"/>
    </source>
</evidence>
<comment type="caution">
    <text evidence="5">The sequence shown here is derived from an EMBL/GenBank/DDBJ whole genome shotgun (WGS) entry which is preliminary data.</text>
</comment>
<dbReference type="InterPro" id="IPR011006">
    <property type="entry name" value="CheY-like_superfamily"/>
</dbReference>
<dbReference type="PROSITE" id="PS50110">
    <property type="entry name" value="RESPONSE_REGULATORY"/>
    <property type="match status" value="1"/>
</dbReference>
<dbReference type="Pfam" id="PF00072">
    <property type="entry name" value="Response_reg"/>
    <property type="match status" value="1"/>
</dbReference>
<dbReference type="AlphaFoldDB" id="A0A9D4VDG1"/>
<evidence type="ECO:0000313" key="5">
    <source>
        <dbReference type="EMBL" id="KAI5083538.1"/>
    </source>
</evidence>
<organism evidence="5 6">
    <name type="scientific">Adiantum capillus-veneris</name>
    <name type="common">Maidenhair fern</name>
    <dbReference type="NCBI Taxonomy" id="13818"/>
    <lineage>
        <taxon>Eukaryota</taxon>
        <taxon>Viridiplantae</taxon>
        <taxon>Streptophyta</taxon>
        <taxon>Embryophyta</taxon>
        <taxon>Tracheophyta</taxon>
        <taxon>Polypodiopsida</taxon>
        <taxon>Polypodiidae</taxon>
        <taxon>Polypodiales</taxon>
        <taxon>Pteridineae</taxon>
        <taxon>Pteridaceae</taxon>
        <taxon>Vittarioideae</taxon>
        <taxon>Adiantum</taxon>
    </lineage>
</organism>
<dbReference type="PANTHER" id="PTHR43874:SF147">
    <property type="entry name" value="TYPE-A RESPONSE REGULATOR"/>
    <property type="match status" value="1"/>
</dbReference>
<dbReference type="SUPFAM" id="SSF52172">
    <property type="entry name" value="CheY-like"/>
    <property type="match status" value="1"/>
</dbReference>
<name>A0A9D4VDG1_ADICA</name>
<dbReference type="InterPro" id="IPR045279">
    <property type="entry name" value="ARR-like"/>
</dbReference>
<protein>
    <recommendedName>
        <fullName evidence="4">Response regulatory domain-containing protein</fullName>
    </recommendedName>
</protein>
<dbReference type="GO" id="GO:0000160">
    <property type="term" value="P:phosphorelay signal transduction system"/>
    <property type="evidence" value="ECO:0007669"/>
    <property type="project" value="UniProtKB-KW"/>
</dbReference>
<reference evidence="5" key="1">
    <citation type="submission" date="2021-01" db="EMBL/GenBank/DDBJ databases">
        <title>Adiantum capillus-veneris genome.</title>
        <authorList>
            <person name="Fang Y."/>
            <person name="Liao Q."/>
        </authorList>
    </citation>
    <scope>NUCLEOTIDE SEQUENCE</scope>
    <source>
        <strain evidence="5">H3</strain>
        <tissue evidence="5">Leaf</tissue>
    </source>
</reference>
<dbReference type="InterPro" id="IPR001789">
    <property type="entry name" value="Sig_transdc_resp-reg_receiver"/>
</dbReference>
<keyword evidence="6" id="KW-1185">Reference proteome</keyword>
<dbReference type="Gene3D" id="3.40.50.2300">
    <property type="match status" value="1"/>
</dbReference>
<evidence type="ECO:0000313" key="6">
    <source>
        <dbReference type="Proteomes" id="UP000886520"/>
    </source>
</evidence>
<feature type="modified residue" description="4-aspartylphosphate" evidence="2">
    <location>
        <position position="92"/>
    </location>
</feature>
<gene>
    <name evidence="5" type="ORF">GOP47_0003281</name>
</gene>